<dbReference type="EMBL" id="CASHTH010002252">
    <property type="protein sequence ID" value="CAI8026933.1"/>
    <property type="molecule type" value="Genomic_DNA"/>
</dbReference>
<sequence length="65" mass="7004">MTISLTVATSGMRNGTNVTCITLVGNDVCNMTATIYVTDVPKSIKAVGRCKPREGHSSTRARRYV</sequence>
<organism evidence="1 2">
    <name type="scientific">Geodia barretti</name>
    <name type="common">Barrett's horny sponge</name>
    <dbReference type="NCBI Taxonomy" id="519541"/>
    <lineage>
        <taxon>Eukaryota</taxon>
        <taxon>Metazoa</taxon>
        <taxon>Porifera</taxon>
        <taxon>Demospongiae</taxon>
        <taxon>Heteroscleromorpha</taxon>
        <taxon>Tetractinellida</taxon>
        <taxon>Astrophorina</taxon>
        <taxon>Geodiidae</taxon>
        <taxon>Geodia</taxon>
    </lineage>
</organism>
<name>A0AA35WMI0_GEOBA</name>
<protein>
    <submittedName>
        <fullName evidence="1">Uncharacterized protein</fullName>
    </submittedName>
</protein>
<evidence type="ECO:0000313" key="2">
    <source>
        <dbReference type="Proteomes" id="UP001174909"/>
    </source>
</evidence>
<accession>A0AA35WMI0</accession>
<keyword evidence="2" id="KW-1185">Reference proteome</keyword>
<dbReference type="Proteomes" id="UP001174909">
    <property type="component" value="Unassembled WGS sequence"/>
</dbReference>
<proteinExistence type="predicted"/>
<evidence type="ECO:0000313" key="1">
    <source>
        <dbReference type="EMBL" id="CAI8026933.1"/>
    </source>
</evidence>
<reference evidence="1" key="1">
    <citation type="submission" date="2023-03" db="EMBL/GenBank/DDBJ databases">
        <authorList>
            <person name="Steffen K."/>
            <person name="Cardenas P."/>
        </authorList>
    </citation>
    <scope>NUCLEOTIDE SEQUENCE</scope>
</reference>
<dbReference type="AlphaFoldDB" id="A0AA35WMI0"/>
<gene>
    <name evidence="1" type="ORF">GBAR_LOCUS15426</name>
</gene>
<comment type="caution">
    <text evidence="1">The sequence shown here is derived from an EMBL/GenBank/DDBJ whole genome shotgun (WGS) entry which is preliminary data.</text>
</comment>